<dbReference type="InterPro" id="IPR002347">
    <property type="entry name" value="SDR_fam"/>
</dbReference>
<dbReference type="GO" id="GO:0008270">
    <property type="term" value="F:zinc ion binding"/>
    <property type="evidence" value="ECO:0007669"/>
    <property type="project" value="UniProtKB-KW"/>
</dbReference>
<keyword evidence="4" id="KW-0863">Zinc-finger</keyword>
<comment type="similarity">
    <text evidence="3">Belongs to the short-chain dehydrogenases/reductases (SDR) family. SDR65C subfamily.</text>
</comment>
<dbReference type="PRINTS" id="PR00080">
    <property type="entry name" value="SDRFAMILY"/>
</dbReference>
<keyword evidence="1" id="KW-0521">NADP</keyword>
<dbReference type="SUPFAM" id="SSF51735">
    <property type="entry name" value="NAD(P)-binding Rossmann-fold domains"/>
    <property type="match status" value="1"/>
</dbReference>
<dbReference type="InterPro" id="IPR020904">
    <property type="entry name" value="Sc_DH/Rdtase_CS"/>
</dbReference>
<gene>
    <name evidence="6" type="ORF">NC653_020389</name>
</gene>
<dbReference type="Pfam" id="PF00106">
    <property type="entry name" value="adh_short"/>
    <property type="match status" value="1"/>
</dbReference>
<evidence type="ECO:0000256" key="1">
    <source>
        <dbReference type="ARBA" id="ARBA00022857"/>
    </source>
</evidence>
<name>A0AAD6QEE8_9ROSI</name>
<protein>
    <recommendedName>
        <fullName evidence="5">C2H2-type domain-containing protein</fullName>
    </recommendedName>
</protein>
<evidence type="ECO:0000256" key="4">
    <source>
        <dbReference type="PROSITE-ProRule" id="PRU00042"/>
    </source>
</evidence>
<evidence type="ECO:0000256" key="3">
    <source>
        <dbReference type="ARBA" id="ARBA00025714"/>
    </source>
</evidence>
<accession>A0AAD6QEE8</accession>
<dbReference type="InterPro" id="IPR036291">
    <property type="entry name" value="NAD(P)-bd_dom_sf"/>
</dbReference>
<proteinExistence type="inferred from homology"/>
<dbReference type="Gene3D" id="3.40.50.720">
    <property type="entry name" value="NAD(P)-binding Rossmann-like Domain"/>
    <property type="match status" value="1"/>
</dbReference>
<dbReference type="SUPFAM" id="SSF57667">
    <property type="entry name" value="beta-beta-alpha zinc fingers"/>
    <property type="match status" value="1"/>
</dbReference>
<evidence type="ECO:0000313" key="7">
    <source>
        <dbReference type="Proteomes" id="UP001164929"/>
    </source>
</evidence>
<dbReference type="PANTHER" id="PTHR42898:SF6">
    <property type="entry name" value="NADP-DEPENDENT MANNITOL DEHYDROGENASE"/>
    <property type="match status" value="1"/>
</dbReference>
<dbReference type="AlphaFoldDB" id="A0AAD6QEE8"/>
<dbReference type="Gene3D" id="3.30.160.60">
    <property type="entry name" value="Classic Zinc Finger"/>
    <property type="match status" value="1"/>
</dbReference>
<dbReference type="EMBL" id="JAQIZT010000008">
    <property type="protein sequence ID" value="KAJ6987143.1"/>
    <property type="molecule type" value="Genomic_DNA"/>
</dbReference>
<reference evidence="6" key="1">
    <citation type="journal article" date="2023" name="Mol. Ecol. Resour.">
        <title>Chromosome-level genome assembly of a triploid poplar Populus alba 'Berolinensis'.</title>
        <authorList>
            <person name="Chen S."/>
            <person name="Yu Y."/>
            <person name="Wang X."/>
            <person name="Wang S."/>
            <person name="Zhang T."/>
            <person name="Zhou Y."/>
            <person name="He R."/>
            <person name="Meng N."/>
            <person name="Wang Y."/>
            <person name="Liu W."/>
            <person name="Liu Z."/>
            <person name="Liu J."/>
            <person name="Guo Q."/>
            <person name="Huang H."/>
            <person name="Sederoff R.R."/>
            <person name="Wang G."/>
            <person name="Qu G."/>
            <person name="Chen S."/>
        </authorList>
    </citation>
    <scope>NUCLEOTIDE SEQUENCE</scope>
    <source>
        <strain evidence="6">SC-2020</strain>
    </source>
</reference>
<sequence>MEQAQYWLWMKRKQLLKSQLEAATDSNSKCSLEEKAFAEDASGHLGGCIWPPRSYSCSFCKREFRSAQALGGHMNVHRRDRARLKQSLTPGPHNDVFRHQNHIRRSLKSLGSHFPTEVCTLDNYDLDPKLSVSGTINIASTLSSSRFSALSPHENLSDHAFVSPFSSYFEQEKHKGYPHLHNNLSGSDHSLAVRLLNDSESKPDAEKNQGKLDSTCSRHHNFAATDLFMGLSSATNSQSLSSPDSCGNEAISCKGPKTNVSVLSLLMKPRPYDGYTQSEAIGPNSSSMEDIDLELRLGFLIHKDTVKQREGKSIAMAESSRFKDSRWSLHGMTALVTGGTRGIGNATVEELAGFGARVHTCSRNEEELNKCLKEWEAKGFVVTGSVCDASSRVQREKLIEEVGSVFHGKLNILVNNVGTNIRKPTTGYSAEEFSKLLATNFESAYHLSQIAHPFLKASGAGSIVFISSVAGLLHIGSGSIYGASKGAINQLTKNLACEWAKDNIRTNCVAPWYIKTSLVKNYYHLRLLALFYAASSGSHQIQMNIFNSVLDWSEVSKWRLLLDDKVFLDKIISRTPLQRVGDPKEVSSLVGFLCLPAAAYITGQVISVDGGFTVNGFNPV</sequence>
<dbReference type="GO" id="GO:0016491">
    <property type="term" value="F:oxidoreductase activity"/>
    <property type="evidence" value="ECO:0007669"/>
    <property type="project" value="UniProtKB-KW"/>
</dbReference>
<dbReference type="Pfam" id="PF13561">
    <property type="entry name" value="adh_short_C2"/>
    <property type="match status" value="1"/>
</dbReference>
<dbReference type="InterPro" id="IPR045000">
    <property type="entry name" value="TR"/>
</dbReference>
<dbReference type="PROSITE" id="PS00028">
    <property type="entry name" value="ZINC_FINGER_C2H2_1"/>
    <property type="match status" value="1"/>
</dbReference>
<evidence type="ECO:0000313" key="6">
    <source>
        <dbReference type="EMBL" id="KAJ6987143.1"/>
    </source>
</evidence>
<keyword evidence="4" id="KW-0479">Metal-binding</keyword>
<feature type="domain" description="C2H2-type" evidence="5">
    <location>
        <begin position="55"/>
        <end position="82"/>
    </location>
</feature>
<dbReference type="PANTHER" id="PTHR42898">
    <property type="entry name" value="TROPINONE REDUCTASE"/>
    <property type="match status" value="1"/>
</dbReference>
<keyword evidence="7" id="KW-1185">Reference proteome</keyword>
<comment type="caution">
    <text evidence="6">The sequence shown here is derived from an EMBL/GenBank/DDBJ whole genome shotgun (WGS) entry which is preliminary data.</text>
</comment>
<evidence type="ECO:0000256" key="2">
    <source>
        <dbReference type="ARBA" id="ARBA00023002"/>
    </source>
</evidence>
<dbReference type="Pfam" id="PF13912">
    <property type="entry name" value="zf-C2H2_6"/>
    <property type="match status" value="1"/>
</dbReference>
<dbReference type="Proteomes" id="UP001164929">
    <property type="component" value="Chromosome 8"/>
</dbReference>
<dbReference type="InterPro" id="IPR036236">
    <property type="entry name" value="Znf_C2H2_sf"/>
</dbReference>
<keyword evidence="2" id="KW-0560">Oxidoreductase</keyword>
<dbReference type="PROSITE" id="PS00061">
    <property type="entry name" value="ADH_SHORT"/>
    <property type="match status" value="1"/>
</dbReference>
<dbReference type="PRINTS" id="PR00081">
    <property type="entry name" value="GDHRDH"/>
</dbReference>
<dbReference type="SMART" id="SM00355">
    <property type="entry name" value="ZnF_C2H2"/>
    <property type="match status" value="1"/>
</dbReference>
<keyword evidence="4" id="KW-0862">Zinc</keyword>
<dbReference type="PROSITE" id="PS50157">
    <property type="entry name" value="ZINC_FINGER_C2H2_2"/>
    <property type="match status" value="1"/>
</dbReference>
<evidence type="ECO:0000259" key="5">
    <source>
        <dbReference type="PROSITE" id="PS50157"/>
    </source>
</evidence>
<organism evidence="6 7">
    <name type="scientific">Populus alba x Populus x berolinensis</name>
    <dbReference type="NCBI Taxonomy" id="444605"/>
    <lineage>
        <taxon>Eukaryota</taxon>
        <taxon>Viridiplantae</taxon>
        <taxon>Streptophyta</taxon>
        <taxon>Embryophyta</taxon>
        <taxon>Tracheophyta</taxon>
        <taxon>Spermatophyta</taxon>
        <taxon>Magnoliopsida</taxon>
        <taxon>eudicotyledons</taxon>
        <taxon>Gunneridae</taxon>
        <taxon>Pentapetalae</taxon>
        <taxon>rosids</taxon>
        <taxon>fabids</taxon>
        <taxon>Malpighiales</taxon>
        <taxon>Salicaceae</taxon>
        <taxon>Saliceae</taxon>
        <taxon>Populus</taxon>
    </lineage>
</organism>
<dbReference type="InterPro" id="IPR013087">
    <property type="entry name" value="Znf_C2H2_type"/>
</dbReference>